<dbReference type="Proteomes" id="UP000110521">
    <property type="component" value="Segment"/>
</dbReference>
<keyword evidence="9 12" id="KW-0238">DNA-binding</keyword>
<dbReference type="GeneID" id="9797293"/>
<keyword evidence="3" id="KW-1048">Host nucleus</keyword>
<dbReference type="InterPro" id="IPR012337">
    <property type="entry name" value="RNaseH-like_sf"/>
</dbReference>
<feature type="region of interest" description="Disordered" evidence="13">
    <location>
        <begin position="598"/>
        <end position="631"/>
    </location>
</feature>
<comment type="catalytic activity">
    <reaction evidence="11 12">
        <text>DNA(n) + a 2'-deoxyribonucleoside 5'-triphosphate = DNA(n+1) + diphosphate</text>
        <dbReference type="Rhea" id="RHEA:22508"/>
        <dbReference type="Rhea" id="RHEA-COMP:17339"/>
        <dbReference type="Rhea" id="RHEA-COMP:17340"/>
        <dbReference type="ChEBI" id="CHEBI:33019"/>
        <dbReference type="ChEBI" id="CHEBI:61560"/>
        <dbReference type="ChEBI" id="CHEBI:173112"/>
        <dbReference type="EC" id="2.7.7.7"/>
    </reaction>
</comment>
<evidence type="ECO:0000256" key="8">
    <source>
        <dbReference type="ARBA" id="ARBA00023109"/>
    </source>
</evidence>
<keyword evidence="8" id="KW-1194">Viral DNA replication</keyword>
<evidence type="ECO:0000256" key="7">
    <source>
        <dbReference type="ARBA" id="ARBA00022932"/>
    </source>
</evidence>
<dbReference type="GO" id="GO:0042025">
    <property type="term" value="C:host cell nucleus"/>
    <property type="evidence" value="ECO:0007669"/>
    <property type="project" value="UniProtKB-SubCell"/>
</dbReference>
<dbReference type="PRINTS" id="PR00106">
    <property type="entry name" value="DNAPOLB"/>
</dbReference>
<evidence type="ECO:0000313" key="16">
    <source>
        <dbReference type="Proteomes" id="UP000110521"/>
    </source>
</evidence>
<proteinExistence type="inferred from homology"/>
<organism evidence="15 16">
    <name type="scientific">Turkey adenovirus 1</name>
    <dbReference type="NCBI Taxonomy" id="878329"/>
    <lineage>
        <taxon>Viruses</taxon>
        <taxon>Varidnaviria</taxon>
        <taxon>Bamfordvirae</taxon>
        <taxon>Preplasmiviricota</taxon>
        <taxon>Polisuviricotina</taxon>
        <taxon>Pharingeaviricetes</taxon>
        <taxon>Rowavirales</taxon>
        <taxon>Adenoviridae</taxon>
        <taxon>Aviadenovirus</taxon>
        <taxon>Aviadenovirus gallopavoprimum</taxon>
        <taxon>Turkey aviadenovirus B</taxon>
    </lineage>
</organism>
<feature type="compositionally biased region" description="Polar residues" evidence="13">
    <location>
        <begin position="1"/>
        <end position="11"/>
    </location>
</feature>
<dbReference type="PIRSF" id="PIRSF000788">
    <property type="entry name" value="DPol_ADV"/>
    <property type="match status" value="1"/>
</dbReference>
<evidence type="ECO:0000256" key="1">
    <source>
        <dbReference type="ARBA" id="ARBA00004147"/>
    </source>
</evidence>
<dbReference type="GO" id="GO:0006260">
    <property type="term" value="P:DNA replication"/>
    <property type="evidence" value="ECO:0007669"/>
    <property type="project" value="UniProtKB-KW"/>
</dbReference>
<keyword evidence="7 12" id="KW-0239">DNA-directed DNA polymerase</keyword>
<dbReference type="Pfam" id="PF03175">
    <property type="entry name" value="DNA_pol_B_2"/>
    <property type="match status" value="1"/>
</dbReference>
<accession>E0YC60</accession>
<feature type="compositionally biased region" description="Acidic residues" evidence="13">
    <location>
        <begin position="917"/>
        <end position="942"/>
    </location>
</feature>
<dbReference type="GO" id="GO:0039693">
    <property type="term" value="P:viral DNA genome replication"/>
    <property type="evidence" value="ECO:0007669"/>
    <property type="project" value="UniProtKB-KW"/>
</dbReference>
<dbReference type="EC" id="2.7.7.7" evidence="12"/>
<feature type="domain" description="DNA-directed DNA polymerase family B mitochondria/virus" evidence="14">
    <location>
        <begin position="398"/>
        <end position="881"/>
    </location>
</feature>
<comment type="subunit">
    <text evidence="10">Heterodimer with the terminal protein; this heterodimer binds to bp 9 to 18 of the genome. Forms a complex with viral pTP, DBP and hosts NFIA and POU2F1/OCT1 for initiation of replication.</text>
</comment>
<dbReference type="GO" id="GO:0000166">
    <property type="term" value="F:nucleotide binding"/>
    <property type="evidence" value="ECO:0007669"/>
    <property type="project" value="InterPro"/>
</dbReference>
<name>E0YC60_9ADEN</name>
<evidence type="ECO:0000256" key="2">
    <source>
        <dbReference type="ARBA" id="ARBA00005755"/>
    </source>
</evidence>
<evidence type="ECO:0000313" key="15">
    <source>
        <dbReference type="EMBL" id="ADM53793.1"/>
    </source>
</evidence>
<evidence type="ECO:0000256" key="3">
    <source>
        <dbReference type="ARBA" id="ARBA00022562"/>
    </source>
</evidence>
<keyword evidence="5 12" id="KW-0548">Nucleotidyltransferase</keyword>
<dbReference type="InterPro" id="IPR004868">
    <property type="entry name" value="DNA-dir_DNA_pol_B_mt/vir"/>
</dbReference>
<feature type="region of interest" description="Disordered" evidence="13">
    <location>
        <begin position="905"/>
        <end position="944"/>
    </location>
</feature>
<dbReference type="InterPro" id="IPR014382">
    <property type="entry name" value="DNA-dir_DNA_pol_B_adenovir"/>
</dbReference>
<evidence type="ECO:0000256" key="12">
    <source>
        <dbReference type="RuleBase" id="RU000442"/>
    </source>
</evidence>
<dbReference type="PROSITE" id="PS00116">
    <property type="entry name" value="DNA_POLYMERASE_B"/>
    <property type="match status" value="1"/>
</dbReference>
<dbReference type="SUPFAM" id="SSF53098">
    <property type="entry name" value="Ribonuclease H-like"/>
    <property type="match status" value="1"/>
</dbReference>
<dbReference type="InterPro" id="IPR017964">
    <property type="entry name" value="DNA-dir_DNA_pol_B_CS"/>
</dbReference>
<evidence type="ECO:0000256" key="9">
    <source>
        <dbReference type="ARBA" id="ARBA00023125"/>
    </source>
</evidence>
<sequence length="1320" mass="151253">MTERSSVSSPSVDEDADAEETEREEEPGPPVSASLLGPDESARVRTLPARCPDHSKLFYRGKGNILKTNVFYIDDQPYRLQPSPFQRGLKTFLRTHRFLLTKRSRSYERIHYAYYERDPVARLPDFRPAYVGVLRFEGKRAVVERRAECPEPALPPMIVARYPDGHWYWITSRTPVHRCPRCGRLWAKKHDCNERRSAFYYHAVGKHGSELWQHVHFSCPAQSPHVRRLFVTYDIETYTVFERKGKRMQPFMLCFMLSGDPDLVRRARRRIALQDDDAVRALDEGFYRLDVEPGSVARRFRAFRTRLQVHFARDLVDRFLQHNPEYRDALLDTGQYDSVYDVPYELLEQPARPLTVPEDFHCVDIVVLGHNVCKFDEVLLATELVERRDLFPNACRCERSFMPRVGRLLFNDILFFLPNPNFLKNDPTRLDRWALGDVQPRDLRSLFVRFMVRDTLQLTSGAKLAKAASAYALRHSKGECPYQAVNEFVSLGAFEADADGFPVARYWEDPSVIDEQKRLWAEAHGDAPYDLVRACLEYCMQDVRVTQALAHTLLENYAKYFRQELGMHGDFNIFVRPTIPSNTHAFWKQLAFSRYVRERRDAPPPPPPRTAAPRAADPSRPRKRGRPAKPKQIPADYLAEVYAPHRPMFKYIRQALRGGRCYPTILGPYRRPVYVFDICGMYASALTHPMPHGMPLDPFFCARHVDELNRLLAAERPVSYFDPRVKPSIVKIEAYPPPPEQLDPLPPLCSRRGGRLVWTNEPLYDEVVTVLDALTLHNRGWTVTVLQDGMNIVFPEWKPICAEYVSINIRAKEKADREKNEVMRSISKMLSNALYGAFATNMDTCRVVFEQDLAGSDKADIYEGVTVVKHVTLLNDHSFSGRDVCLGGPADPDVDPFAAEHLARRFRPARRRRPETPEEPPDPDLDLDGPPEDGADDVDLGDESTRKDATLASSLTDEEDLPLSDVDAELADAAARPPPFIADAGGDGHAHSDRRDDDDLAGADAVRHKPVRFLDATPEALTVLHLESLDRHVENKRYATQIACFVLGWSRAFFSEWCDILHGPDRGVHPHLREPQTLYGDTDSIFTTESGYHRMKTRGAHRIKSPDTRLTFDPERPALYWACDCDIKCKRCGADTYASESVFLAPKLYGLKDAVCTDPRCGHVGDGKIRSKGHRQAELVFDTLSRCWQRHEDQLYGGTSRIQELHTRRNIFKTTLLNKVSRYQPFTIHNEQLVRVLRPWTDPTLYRHGDYLYPYDQQHPNPRTADEVRPLPPIDGDDEEALLADVREPYAFLSVEECDDLLELLQGADDDRDRDPEALP</sequence>
<dbReference type="EMBL" id="GU936707">
    <property type="protein sequence ID" value="ADM53793.1"/>
    <property type="molecule type" value="Genomic_DNA"/>
</dbReference>
<evidence type="ECO:0000256" key="10">
    <source>
        <dbReference type="ARBA" id="ARBA00046822"/>
    </source>
</evidence>
<evidence type="ECO:0000259" key="14">
    <source>
        <dbReference type="Pfam" id="PF03175"/>
    </source>
</evidence>
<keyword evidence="16" id="KW-1185">Reference proteome</keyword>
<feature type="region of interest" description="Disordered" evidence="13">
    <location>
        <begin position="1"/>
        <end position="39"/>
    </location>
</feature>
<evidence type="ECO:0000256" key="11">
    <source>
        <dbReference type="ARBA" id="ARBA00049244"/>
    </source>
</evidence>
<dbReference type="InterPro" id="IPR006172">
    <property type="entry name" value="DNA-dir_DNA_pol_B"/>
</dbReference>
<protein>
    <recommendedName>
        <fullName evidence="12">DNA polymerase</fullName>
        <ecNumber evidence="12">2.7.7.7</ecNumber>
    </recommendedName>
</protein>
<comment type="similarity">
    <text evidence="2 12">Belongs to the DNA polymerase type-B family.</text>
</comment>
<keyword evidence="6 12" id="KW-0235">DNA replication</keyword>
<evidence type="ECO:0000256" key="4">
    <source>
        <dbReference type="ARBA" id="ARBA00022679"/>
    </source>
</evidence>
<comment type="subcellular location">
    <subcellularLocation>
        <location evidence="1">Host nucleus</location>
    </subcellularLocation>
</comment>
<dbReference type="GO" id="GO:0003887">
    <property type="term" value="F:DNA-directed DNA polymerase activity"/>
    <property type="evidence" value="ECO:0007669"/>
    <property type="project" value="UniProtKB-KW"/>
</dbReference>
<feature type="region of interest" description="Disordered" evidence="13">
    <location>
        <begin position="977"/>
        <end position="998"/>
    </location>
</feature>
<evidence type="ECO:0000256" key="13">
    <source>
        <dbReference type="SAM" id="MobiDB-lite"/>
    </source>
</evidence>
<dbReference type="SMART" id="SM00486">
    <property type="entry name" value="POLBc"/>
    <property type="match status" value="1"/>
</dbReference>
<feature type="compositionally biased region" description="Basic and acidic residues" evidence="13">
    <location>
        <begin position="986"/>
        <end position="997"/>
    </location>
</feature>
<feature type="compositionally biased region" description="Acidic residues" evidence="13">
    <location>
        <begin position="12"/>
        <end position="27"/>
    </location>
</feature>
<reference evidence="15 16" key="1">
    <citation type="journal article" date="2010" name="Virus Res.">
        <title>The first complete genome sequence of a non-chicken aviadenovirus, proposed to be turkey adenovirus 1.</title>
        <authorList>
            <person name="Kajan G.L."/>
            <person name="Stefancsik R."/>
            <person name="Ursu K."/>
            <person name="Palya V."/>
            <person name="Benko M."/>
        </authorList>
    </citation>
    <scope>NUCLEOTIDE SEQUENCE [LARGE SCALE GENOMIC DNA]</scope>
    <source>
        <strain evidence="15 16">D90/2</strain>
    </source>
</reference>
<dbReference type="GO" id="GO:0003677">
    <property type="term" value="F:DNA binding"/>
    <property type="evidence" value="ECO:0007669"/>
    <property type="project" value="UniProtKB-KW"/>
</dbReference>
<dbReference type="SUPFAM" id="SSF56672">
    <property type="entry name" value="DNA/RNA polymerases"/>
    <property type="match status" value="1"/>
</dbReference>
<keyword evidence="4 12" id="KW-0808">Transferase</keyword>
<feature type="region of interest" description="Disordered" evidence="13">
    <location>
        <begin position="1256"/>
        <end position="1277"/>
    </location>
</feature>
<evidence type="ECO:0000256" key="5">
    <source>
        <dbReference type="ARBA" id="ARBA00022695"/>
    </source>
</evidence>
<dbReference type="RefSeq" id="YP_003933581.1">
    <property type="nucleotide sequence ID" value="NC_014564.2"/>
</dbReference>
<evidence type="ECO:0000256" key="6">
    <source>
        <dbReference type="ARBA" id="ARBA00022705"/>
    </source>
</evidence>
<dbReference type="KEGG" id="vg:9797293"/>
<dbReference type="InterPro" id="IPR043502">
    <property type="entry name" value="DNA/RNA_pol_sf"/>
</dbReference>